<dbReference type="InterPro" id="IPR025256">
    <property type="entry name" value="TM7S3/TM198-like_dom"/>
</dbReference>
<evidence type="ECO:0000313" key="14">
    <source>
        <dbReference type="Proteomes" id="UP000306954"/>
    </source>
</evidence>
<feature type="compositionally biased region" description="Basic and acidic residues" evidence="10">
    <location>
        <begin position="1198"/>
        <end position="1228"/>
    </location>
</feature>
<feature type="region of interest" description="Disordered" evidence="10">
    <location>
        <begin position="1442"/>
        <end position="1498"/>
    </location>
</feature>
<dbReference type="Pfam" id="PF10155">
    <property type="entry name" value="CNOT11"/>
    <property type="match status" value="1"/>
</dbReference>
<feature type="compositionally biased region" description="Pro residues" evidence="10">
    <location>
        <begin position="1091"/>
        <end position="1100"/>
    </location>
</feature>
<dbReference type="CDD" id="cd00266">
    <property type="entry name" value="MADS_SRF_like"/>
    <property type="match status" value="1"/>
</dbReference>
<feature type="transmembrane region" description="Helical" evidence="11">
    <location>
        <begin position="880"/>
        <end position="902"/>
    </location>
</feature>
<evidence type="ECO:0000256" key="7">
    <source>
        <dbReference type="ARBA" id="ARBA00023136"/>
    </source>
</evidence>
<feature type="compositionally biased region" description="Polar residues" evidence="10">
    <location>
        <begin position="1004"/>
        <end position="1024"/>
    </location>
</feature>
<evidence type="ECO:0000256" key="1">
    <source>
        <dbReference type="ARBA" id="ARBA00004123"/>
    </source>
</evidence>
<dbReference type="PANTHER" id="PTHR39469">
    <property type="entry name" value="CHROMOSOME 1, WHOLE GENOME SHOTGUN SEQUENCE"/>
    <property type="match status" value="1"/>
</dbReference>
<feature type="compositionally biased region" description="Low complexity" evidence="10">
    <location>
        <begin position="598"/>
        <end position="616"/>
    </location>
</feature>
<dbReference type="Gene3D" id="3.40.1810.10">
    <property type="entry name" value="Transcription factor, MADS-box"/>
    <property type="match status" value="1"/>
</dbReference>
<feature type="region of interest" description="Disordered" evidence="10">
    <location>
        <begin position="915"/>
        <end position="934"/>
    </location>
</feature>
<feature type="region of interest" description="Disordered" evidence="10">
    <location>
        <begin position="985"/>
        <end position="1179"/>
    </location>
</feature>
<feature type="compositionally biased region" description="Basic and acidic residues" evidence="10">
    <location>
        <begin position="187"/>
        <end position="203"/>
    </location>
</feature>
<feature type="compositionally biased region" description="Acidic residues" evidence="10">
    <location>
        <begin position="67"/>
        <end position="77"/>
    </location>
</feature>
<dbReference type="GO" id="GO:0016020">
    <property type="term" value="C:membrane"/>
    <property type="evidence" value="ECO:0007669"/>
    <property type="project" value="UniProtKB-SubCell"/>
</dbReference>
<dbReference type="InterPro" id="IPR002100">
    <property type="entry name" value="TF_MADSbox"/>
</dbReference>
<feature type="compositionally biased region" description="Acidic residues" evidence="10">
    <location>
        <begin position="659"/>
        <end position="668"/>
    </location>
</feature>
<evidence type="ECO:0000256" key="11">
    <source>
        <dbReference type="SAM" id="Phobius"/>
    </source>
</evidence>
<feature type="transmembrane region" description="Helical" evidence="11">
    <location>
        <begin position="748"/>
        <end position="765"/>
    </location>
</feature>
<feature type="transmembrane region" description="Helical" evidence="11">
    <location>
        <begin position="704"/>
        <end position="728"/>
    </location>
</feature>
<feature type="compositionally biased region" description="Basic and acidic residues" evidence="10">
    <location>
        <begin position="1078"/>
        <end position="1089"/>
    </location>
</feature>
<feature type="region of interest" description="Disordered" evidence="10">
    <location>
        <begin position="643"/>
        <end position="668"/>
    </location>
</feature>
<evidence type="ECO:0000256" key="2">
    <source>
        <dbReference type="ARBA" id="ARBA00004141"/>
    </source>
</evidence>
<dbReference type="GO" id="GO:0045944">
    <property type="term" value="P:positive regulation of transcription by RNA polymerase II"/>
    <property type="evidence" value="ECO:0007669"/>
    <property type="project" value="InterPro"/>
</dbReference>
<dbReference type="Pfam" id="PF00319">
    <property type="entry name" value="SRF-TF"/>
    <property type="match status" value="1"/>
</dbReference>
<feature type="compositionally biased region" description="Gly residues" evidence="10">
    <location>
        <begin position="587"/>
        <end position="597"/>
    </location>
</feature>
<dbReference type="SMART" id="SM00432">
    <property type="entry name" value="MADS"/>
    <property type="match status" value="1"/>
</dbReference>
<keyword evidence="3 11" id="KW-0812">Transmembrane</keyword>
<accession>A0A4T0G7Q4</accession>
<protein>
    <recommendedName>
        <fullName evidence="12">MADS-box domain-containing protein</fullName>
    </recommendedName>
</protein>
<evidence type="ECO:0000259" key="12">
    <source>
        <dbReference type="PROSITE" id="PS50066"/>
    </source>
</evidence>
<keyword evidence="8" id="KW-0804">Transcription</keyword>
<dbReference type="Pfam" id="PF13886">
    <property type="entry name" value="TM7S3_TM198"/>
    <property type="match status" value="1"/>
</dbReference>
<name>A0A4T0G7Q4_WALIC</name>
<evidence type="ECO:0000256" key="9">
    <source>
        <dbReference type="ARBA" id="ARBA00023242"/>
    </source>
</evidence>
<feature type="region of interest" description="Disordered" evidence="10">
    <location>
        <begin position="1311"/>
        <end position="1425"/>
    </location>
</feature>
<feature type="compositionally biased region" description="Basic and acidic residues" evidence="10">
    <location>
        <begin position="1487"/>
        <end position="1498"/>
    </location>
</feature>
<feature type="transmembrane region" description="Helical" evidence="11">
    <location>
        <begin position="799"/>
        <end position="818"/>
    </location>
</feature>
<reference evidence="13 14" key="1">
    <citation type="submission" date="2019-03" db="EMBL/GenBank/DDBJ databases">
        <title>Sequencing 23 genomes of Wallemia ichthyophaga.</title>
        <authorList>
            <person name="Gostincar C."/>
        </authorList>
    </citation>
    <scope>NUCLEOTIDE SEQUENCE [LARGE SCALE GENOMIC DNA]</scope>
    <source>
        <strain evidence="13 14">EXF-8621</strain>
    </source>
</reference>
<dbReference type="EMBL" id="SPOF01000031">
    <property type="protein sequence ID" value="TIB10402.1"/>
    <property type="molecule type" value="Genomic_DNA"/>
</dbReference>
<feature type="region of interest" description="Disordered" evidence="10">
    <location>
        <begin position="172"/>
        <end position="206"/>
    </location>
</feature>
<feature type="compositionally biased region" description="Low complexity" evidence="10">
    <location>
        <begin position="1"/>
        <end position="17"/>
    </location>
</feature>
<feature type="transmembrane region" description="Helical" evidence="11">
    <location>
        <begin position="677"/>
        <end position="697"/>
    </location>
</feature>
<evidence type="ECO:0000256" key="5">
    <source>
        <dbReference type="ARBA" id="ARBA00023015"/>
    </source>
</evidence>
<feature type="region of interest" description="Disordered" evidence="10">
    <location>
        <begin position="587"/>
        <end position="616"/>
    </location>
</feature>
<gene>
    <name evidence="13" type="ORF">E3P90_02887</name>
</gene>
<feature type="region of interest" description="Disordered" evidence="10">
    <location>
        <begin position="1194"/>
        <end position="1270"/>
    </location>
</feature>
<sequence>MPVAKSSPANSNDSASAYEDDGSANYETHDTHNNLDSYANSIRGTVNDLNHTTPLNELKFETQVGNFEEEGDDDEPEDGKKTKSGRRKINIEYIKDKSRRHITFSKRKNGIMKKAYELATLTGTQVLLLVVSESGLVYTFTTAKLSPVVKTDEGQLIVQKCLSNQYEIDEDGYAPVQDRTSKRGRPSRAETEGHSLKRQRTTDFSETSLAEATKATMRAPIAPVPAVPNLDSVAGGHQQPQNLAHFNRAPQAAHAPHAPHAPQDEYTPRTAFYDSSYLDFNNIAPTEVMPNPLQQYQNTAAAAAAAGAYDHALHYLLPALQNSSSSDERILSVYCLVGLYVPHHITINPFNAPIQQVLEKEISSDGDGDVLLVWFIISVTTHPSAFGHFSNMSLEQVRSEFNKSDKQTMEQYAQLKQKTSGTSGWADEQTAYLLYKASTNTLNMSEQRLLKNNADTINIKDIPSHHIPGLINFNPQIADVVLFPVLSQSPVHLHQLATLPPHKSVLHVVANLCKRGQWINTAEELRESGVKYLCMFLATLLDQDILEKDDAVMVEISHFCIDYSRFSDAIQFHIHLLTCAYAQQGDGEGNEGGGDSGGESSSDIDSGSSTDTLSSTTLIDKPSTTYTATATSIAVTSASSSIPTQTYVPLPQPDKNIDENPDESPEELPEMPLTIKITPAFGVLGAILIISAIPLAVLGSTSRWTGVCIPVSYGSMIALMCILLSTVVMPKLHSNNPERATEALEGEILVGCAILGIITAVASWWFQRYVAYAVCGFGGIALAWWIQCMRDGGTIHSMAGKWIFYIGLGTVAVVASFHPRIMKHLLRFSTSLIGSSAFILGIDCFVKSGLKEFYVYNLGYNTLYPPIKKGENFPLTQTEIILLAVAAAITLLTLALQYRLAILAGRKAKMGRDEEAAREMGLDPHDADVDSLEMKRNRRREDALDAWESQNGSGDGARRGAIAAAKQAVSGVFNKASTPVNLTLNASNDQDWNEKGAPGANGYRYSSSMEKGSYAGSNSVSPQPNGERERGEREREREHEHDERLSPPPPAVPPAPTSPPPLLPPLSAFGESAGKPTEGGREEEDKTEKSTPPPDLPPPLEQSGPLPSLDVGFGSEMRTELGLPEPDPAEVKAEAKAAAEPVLPPRPSNNISNSNNHSTKRPRAPSAPALKTFQSMDKTEADLKDKEALLSDIANIRRSIDQLRSRSIDELREGDRAGDAGDAGKRSLSELPMRRNSKRAKSQSTQSFVKRPPADEDDERDERNEGIVKQTEWEQYVRSRQVFAPPAGVSRPINQEAKDVGVEVSPAVAAAVEKRKHSRDFNGGDRYNYNQNHRYSPVASFSPEEWENVSPKQVFDDDLQTPARSWTHSQTPEMSHSRSHSHSNPNSAPGSRKNSIPFSYEIGRATPTMAARRPSASPSASQAYPNENVLGNMSHTRTSPFNGLSKFDSSDYGGYNNRNRSRSMTVEELQARHRAHLSRLQSPINEKFQHDMRGGGNG</sequence>
<evidence type="ECO:0000256" key="4">
    <source>
        <dbReference type="ARBA" id="ARBA00022989"/>
    </source>
</evidence>
<keyword evidence="7 11" id="KW-0472">Membrane</keyword>
<evidence type="ECO:0000313" key="13">
    <source>
        <dbReference type="EMBL" id="TIB10402.1"/>
    </source>
</evidence>
<keyword evidence="4 11" id="KW-1133">Transmembrane helix</keyword>
<dbReference type="SUPFAM" id="SSF55455">
    <property type="entry name" value="SRF-like"/>
    <property type="match status" value="1"/>
</dbReference>
<feature type="compositionally biased region" description="Low complexity" evidence="10">
    <location>
        <begin position="1410"/>
        <end position="1421"/>
    </location>
</feature>
<dbReference type="PRINTS" id="PR00404">
    <property type="entry name" value="MADSDOMAIN"/>
</dbReference>
<comment type="caution">
    <text evidence="13">The sequence shown here is derived from an EMBL/GenBank/DDBJ whole genome shotgun (WGS) entry which is preliminary data.</text>
</comment>
<feature type="compositionally biased region" description="Basic and acidic residues" evidence="10">
    <location>
        <begin position="1261"/>
        <end position="1270"/>
    </location>
</feature>
<dbReference type="GO" id="GO:0000987">
    <property type="term" value="F:cis-regulatory region sequence-specific DNA binding"/>
    <property type="evidence" value="ECO:0007669"/>
    <property type="project" value="InterPro"/>
</dbReference>
<dbReference type="InterPro" id="IPR033897">
    <property type="entry name" value="SRF-like_MADS-box"/>
</dbReference>
<proteinExistence type="predicted"/>
<feature type="compositionally biased region" description="Polar residues" evidence="10">
    <location>
        <begin position="1362"/>
        <end position="1374"/>
    </location>
</feature>
<feature type="transmembrane region" description="Helical" evidence="11">
    <location>
        <begin position="770"/>
        <end position="787"/>
    </location>
</feature>
<dbReference type="PANTHER" id="PTHR39469:SF1">
    <property type="entry name" value="DUF4203 DOMAIN-CONTAINING PROTEIN"/>
    <property type="match status" value="1"/>
</dbReference>
<feature type="domain" description="MADS-box" evidence="12">
    <location>
        <begin position="84"/>
        <end position="144"/>
    </location>
</feature>
<feature type="compositionally biased region" description="Low complexity" evidence="10">
    <location>
        <begin position="1148"/>
        <end position="1157"/>
    </location>
</feature>
<keyword evidence="5" id="KW-0805">Transcription regulation</keyword>
<dbReference type="InterPro" id="IPR019312">
    <property type="entry name" value="CNOT11"/>
</dbReference>
<dbReference type="InterPro" id="IPR036879">
    <property type="entry name" value="TF_MADSbox_sf"/>
</dbReference>
<evidence type="ECO:0000256" key="6">
    <source>
        <dbReference type="ARBA" id="ARBA00023125"/>
    </source>
</evidence>
<keyword evidence="9" id="KW-0539">Nucleus</keyword>
<dbReference type="Proteomes" id="UP000306954">
    <property type="component" value="Unassembled WGS sequence"/>
</dbReference>
<dbReference type="GO" id="GO:0005634">
    <property type="term" value="C:nucleus"/>
    <property type="evidence" value="ECO:0007669"/>
    <property type="project" value="UniProtKB-SubCell"/>
</dbReference>
<comment type="subcellular location">
    <subcellularLocation>
        <location evidence="2">Membrane</location>
        <topology evidence="2">Multi-pass membrane protein</topology>
    </subcellularLocation>
    <subcellularLocation>
        <location evidence="1">Nucleus</location>
    </subcellularLocation>
</comment>
<evidence type="ECO:0000256" key="3">
    <source>
        <dbReference type="ARBA" id="ARBA00022692"/>
    </source>
</evidence>
<organism evidence="13 14">
    <name type="scientific">Wallemia ichthyophaga</name>
    <dbReference type="NCBI Taxonomy" id="245174"/>
    <lineage>
        <taxon>Eukaryota</taxon>
        <taxon>Fungi</taxon>
        <taxon>Dikarya</taxon>
        <taxon>Basidiomycota</taxon>
        <taxon>Wallemiomycotina</taxon>
        <taxon>Wallemiomycetes</taxon>
        <taxon>Wallemiales</taxon>
        <taxon>Wallemiaceae</taxon>
        <taxon>Wallemia</taxon>
    </lineage>
</organism>
<dbReference type="PROSITE" id="PS50066">
    <property type="entry name" value="MADS_BOX_2"/>
    <property type="match status" value="1"/>
</dbReference>
<evidence type="ECO:0000256" key="8">
    <source>
        <dbReference type="ARBA" id="ARBA00023163"/>
    </source>
</evidence>
<dbReference type="PROSITE" id="PS00350">
    <property type="entry name" value="MADS_BOX_1"/>
    <property type="match status" value="1"/>
</dbReference>
<feature type="compositionally biased region" description="Basic and acidic residues" evidence="10">
    <location>
        <begin position="1026"/>
        <end position="1045"/>
    </location>
</feature>
<dbReference type="GO" id="GO:0000981">
    <property type="term" value="F:DNA-binding transcription factor activity, RNA polymerase II-specific"/>
    <property type="evidence" value="ECO:0007669"/>
    <property type="project" value="InterPro"/>
</dbReference>
<feature type="compositionally biased region" description="Polar residues" evidence="10">
    <location>
        <begin position="1384"/>
        <end position="1397"/>
    </location>
</feature>
<feature type="region of interest" description="Disordered" evidence="10">
    <location>
        <begin position="1"/>
        <end position="39"/>
    </location>
</feature>
<keyword evidence="6" id="KW-0238">DNA-binding</keyword>
<feature type="compositionally biased region" description="Pro residues" evidence="10">
    <location>
        <begin position="1046"/>
        <end position="1064"/>
    </location>
</feature>
<evidence type="ECO:0000256" key="10">
    <source>
        <dbReference type="SAM" id="MobiDB-lite"/>
    </source>
</evidence>
<dbReference type="FunFam" id="3.40.1810.10:FF:000002">
    <property type="entry name" value="Serum response factor b"/>
    <property type="match status" value="1"/>
</dbReference>
<dbReference type="GO" id="GO:0046983">
    <property type="term" value="F:protein dimerization activity"/>
    <property type="evidence" value="ECO:0007669"/>
    <property type="project" value="InterPro"/>
</dbReference>
<dbReference type="GO" id="GO:0030014">
    <property type="term" value="C:CCR4-NOT complex"/>
    <property type="evidence" value="ECO:0007669"/>
    <property type="project" value="InterPro"/>
</dbReference>
<feature type="region of interest" description="Disordered" evidence="10">
    <location>
        <begin position="67"/>
        <end position="86"/>
    </location>
</feature>